<gene>
    <name evidence="2" type="ORF">SAMN04488027_1175</name>
</gene>
<dbReference type="RefSeq" id="WP_093369862.1">
    <property type="nucleotide sequence ID" value="NZ_FNCW01000017.1"/>
</dbReference>
<evidence type="ECO:0000313" key="3">
    <source>
        <dbReference type="Proteomes" id="UP000199296"/>
    </source>
</evidence>
<dbReference type="STRING" id="470826.SAMN04488027_1175"/>
<reference evidence="2 3" key="1">
    <citation type="submission" date="2016-10" db="EMBL/GenBank/DDBJ databases">
        <authorList>
            <person name="de Groot N.N."/>
        </authorList>
    </citation>
    <scope>NUCLEOTIDE SEQUENCE [LARGE SCALE GENOMIC DNA]</scope>
    <source>
        <strain evidence="2 3">DSM 19803</strain>
    </source>
</reference>
<keyword evidence="1" id="KW-1133">Transmembrane helix</keyword>
<keyword evidence="1" id="KW-0472">Membrane</keyword>
<name>A0A1G7Z244_9FLAO</name>
<evidence type="ECO:0000313" key="2">
    <source>
        <dbReference type="EMBL" id="SDH02714.1"/>
    </source>
</evidence>
<dbReference type="Gene3D" id="3.40.50.1110">
    <property type="entry name" value="SGNH hydrolase"/>
    <property type="match status" value="1"/>
</dbReference>
<organism evidence="2 3">
    <name type="scientific">Psychroflexus sediminis</name>
    <dbReference type="NCBI Taxonomy" id="470826"/>
    <lineage>
        <taxon>Bacteria</taxon>
        <taxon>Pseudomonadati</taxon>
        <taxon>Bacteroidota</taxon>
        <taxon>Flavobacteriia</taxon>
        <taxon>Flavobacteriales</taxon>
        <taxon>Flavobacteriaceae</taxon>
        <taxon>Psychroflexus</taxon>
    </lineage>
</organism>
<evidence type="ECO:0000256" key="1">
    <source>
        <dbReference type="SAM" id="Phobius"/>
    </source>
</evidence>
<dbReference type="AlphaFoldDB" id="A0A1G7Z244"/>
<keyword evidence="1" id="KW-0812">Transmembrane</keyword>
<dbReference type="Proteomes" id="UP000199296">
    <property type="component" value="Unassembled WGS sequence"/>
</dbReference>
<dbReference type="SUPFAM" id="SSF52266">
    <property type="entry name" value="SGNH hydrolase"/>
    <property type="match status" value="1"/>
</dbReference>
<feature type="transmembrane region" description="Helical" evidence="1">
    <location>
        <begin position="7"/>
        <end position="25"/>
    </location>
</feature>
<sequence length="314" mass="36926">MKKFINKVVFFISPLIIIPLLIWPLDKLILKRNISEFTNNVIILGDSHSETGINDKLNVQLNNISQSSETYFFSYFKLKKIISVNKPSKIILGFSTHNLTFFQDEKTYALNGSDRYKDLYPRYFLSLDLNGFKQINKNSKGDFYSITNLILKENIKEILKIKNGYIGEYFDTTKSNLDTVLINKKIKIHFYDIDQKVRRVSHVQIEYLNKIINLCEEKDIDFYLLNLPVYHKYKKQTPKKFIKVYNDLVSKLKSNNVNFLDYSSVILPKKYFYDGDHLNSFGAEIITRKLILDLNLHNEKALTNNSLYKKYCTN</sequence>
<dbReference type="OrthoDB" id="792965at2"/>
<proteinExistence type="predicted"/>
<protein>
    <submittedName>
        <fullName evidence="2">Uncharacterized protein</fullName>
    </submittedName>
</protein>
<dbReference type="GO" id="GO:0016788">
    <property type="term" value="F:hydrolase activity, acting on ester bonds"/>
    <property type="evidence" value="ECO:0007669"/>
    <property type="project" value="UniProtKB-ARBA"/>
</dbReference>
<dbReference type="InterPro" id="IPR036514">
    <property type="entry name" value="SGNH_hydro_sf"/>
</dbReference>
<accession>A0A1G7Z244</accession>
<keyword evidence="3" id="KW-1185">Reference proteome</keyword>
<dbReference type="EMBL" id="FNCW01000017">
    <property type="protein sequence ID" value="SDH02714.1"/>
    <property type="molecule type" value="Genomic_DNA"/>
</dbReference>